<dbReference type="Proteomes" id="UP000054624">
    <property type="component" value="Unassembled WGS sequence"/>
</dbReference>
<sequence length="98" mass="10976">MDDNSLRRPELVFFPTKCPEPTPGHSTDDYRVYASYRPGTTGRFMGTLKVVRVTDGRLLFPFDGAEEIGPFETKDAARDAASRRGMEIVEADLHSPEL</sequence>
<organism evidence="1 2">
    <name type="scientific">Caballeronia temeraria</name>
    <dbReference type="NCBI Taxonomy" id="1777137"/>
    <lineage>
        <taxon>Bacteria</taxon>
        <taxon>Pseudomonadati</taxon>
        <taxon>Pseudomonadota</taxon>
        <taxon>Betaproteobacteria</taxon>
        <taxon>Burkholderiales</taxon>
        <taxon>Burkholderiaceae</taxon>
        <taxon>Caballeronia</taxon>
    </lineage>
</organism>
<protein>
    <submittedName>
        <fullName evidence="1">Uncharacterized protein</fullName>
    </submittedName>
</protein>
<evidence type="ECO:0000313" key="2">
    <source>
        <dbReference type="Proteomes" id="UP000054624"/>
    </source>
</evidence>
<keyword evidence="2" id="KW-1185">Reference proteome</keyword>
<dbReference type="AlphaFoldDB" id="A0A158DHB4"/>
<dbReference type="Pfam" id="PF20484">
    <property type="entry name" value="DUF6723"/>
    <property type="match status" value="1"/>
</dbReference>
<gene>
    <name evidence="1" type="ORF">AWB76_06890</name>
</gene>
<accession>A0A158DHB4</accession>
<name>A0A158DHB4_9BURK</name>
<proteinExistence type="predicted"/>
<reference evidence="2" key="1">
    <citation type="submission" date="2016-01" db="EMBL/GenBank/DDBJ databases">
        <authorList>
            <person name="Peeters Charlotte."/>
        </authorList>
    </citation>
    <scope>NUCLEOTIDE SEQUENCE [LARGE SCALE GENOMIC DNA]</scope>
</reference>
<evidence type="ECO:0000313" key="1">
    <source>
        <dbReference type="EMBL" id="SAK93197.1"/>
    </source>
</evidence>
<dbReference type="EMBL" id="FCOI02000040">
    <property type="protein sequence ID" value="SAK93197.1"/>
    <property type="molecule type" value="Genomic_DNA"/>
</dbReference>
<dbReference type="RefSeq" id="WP_244173563.1">
    <property type="nucleotide sequence ID" value="NZ_FCOI02000040.1"/>
</dbReference>
<dbReference type="InterPro" id="IPR046569">
    <property type="entry name" value="DUF6723"/>
</dbReference>